<keyword evidence="6" id="KW-0732">Signal</keyword>
<dbReference type="GO" id="GO:0050525">
    <property type="term" value="F:cutinase activity"/>
    <property type="evidence" value="ECO:0007669"/>
    <property type="project" value="UniProtKB-UniRule"/>
</dbReference>
<reference evidence="14" key="1">
    <citation type="journal article" date="2023" name="Mol. Phylogenet. Evol.">
        <title>Genome-scale phylogeny and comparative genomics of the fungal order Sordariales.</title>
        <authorList>
            <person name="Hensen N."/>
            <person name="Bonometti L."/>
            <person name="Westerberg I."/>
            <person name="Brannstrom I.O."/>
            <person name="Guillou S."/>
            <person name="Cros-Aarteil S."/>
            <person name="Calhoun S."/>
            <person name="Haridas S."/>
            <person name="Kuo A."/>
            <person name="Mondo S."/>
            <person name="Pangilinan J."/>
            <person name="Riley R."/>
            <person name="LaButti K."/>
            <person name="Andreopoulos B."/>
            <person name="Lipzen A."/>
            <person name="Chen C."/>
            <person name="Yan M."/>
            <person name="Daum C."/>
            <person name="Ng V."/>
            <person name="Clum A."/>
            <person name="Steindorff A."/>
            <person name="Ohm R.A."/>
            <person name="Martin F."/>
            <person name="Silar P."/>
            <person name="Natvig D.O."/>
            <person name="Lalanne C."/>
            <person name="Gautier V."/>
            <person name="Ament-Velasquez S.L."/>
            <person name="Kruys A."/>
            <person name="Hutchinson M.I."/>
            <person name="Powell A.J."/>
            <person name="Barry K."/>
            <person name="Miller A.N."/>
            <person name="Grigoriev I.V."/>
            <person name="Debuchy R."/>
            <person name="Gladieux P."/>
            <person name="Hiltunen Thoren M."/>
            <person name="Johannesson H."/>
        </authorList>
    </citation>
    <scope>NUCLEOTIDE SEQUENCE [LARGE SCALE GENOMIC DNA]</scope>
    <source>
        <strain evidence="14">CBS 284.82</strain>
    </source>
</reference>
<evidence type="ECO:0000256" key="5">
    <source>
        <dbReference type="ARBA" id="ARBA00022525"/>
    </source>
</evidence>
<sequence length="228" mass="23274">MTWGSLGDGSANPHVPDGVLLAAAGLVAALPAPAVNNVADVKARHGTRNDLENGDASACPKVIFIFARASGESGNMGSSTGPAVANALTQKYAKDLWVQGVGGPYTAGMGDNGLPAGTSQAAIDEAKKMFAMANDKCPDTAVVAGGYSQGTAVMSNSVSQLPSEQMDQLKGVVLFGYTKNKQNGGQIPNFPADKLKVFCNQGDQVCTGSLIVAATEAPQFLEEKIGSL</sequence>
<evidence type="ECO:0000256" key="9">
    <source>
        <dbReference type="ARBA" id="ARBA00023157"/>
    </source>
</evidence>
<dbReference type="InterPro" id="IPR000675">
    <property type="entry name" value="Cutinase/axe"/>
</dbReference>
<dbReference type="PRINTS" id="PR00129">
    <property type="entry name" value="CUTINASE"/>
</dbReference>
<comment type="caution">
    <text evidence="13">The sequence shown here is derived from an EMBL/GenBank/DDBJ whole genome shotgun (WGS) entry which is preliminary data.</text>
</comment>
<dbReference type="Proteomes" id="UP001303115">
    <property type="component" value="Unassembled WGS sequence"/>
</dbReference>
<keyword evidence="7 12" id="KW-0378">Hydrolase</keyword>
<organism evidence="13 14">
    <name type="scientific">Parachaetomium inaequale</name>
    <dbReference type="NCBI Taxonomy" id="2588326"/>
    <lineage>
        <taxon>Eukaryota</taxon>
        <taxon>Fungi</taxon>
        <taxon>Dikarya</taxon>
        <taxon>Ascomycota</taxon>
        <taxon>Pezizomycotina</taxon>
        <taxon>Sordariomycetes</taxon>
        <taxon>Sordariomycetidae</taxon>
        <taxon>Sordariales</taxon>
        <taxon>Chaetomiaceae</taxon>
        <taxon>Parachaetomium</taxon>
    </lineage>
</organism>
<evidence type="ECO:0000256" key="10">
    <source>
        <dbReference type="ARBA" id="ARBA00034045"/>
    </source>
</evidence>
<dbReference type="EMBL" id="MU854687">
    <property type="protein sequence ID" value="KAK4031866.1"/>
    <property type="molecule type" value="Genomic_DNA"/>
</dbReference>
<dbReference type="InterPro" id="IPR029058">
    <property type="entry name" value="AB_hydrolase_fold"/>
</dbReference>
<dbReference type="InterPro" id="IPR011150">
    <property type="entry name" value="Cutinase_monf"/>
</dbReference>
<dbReference type="FunFam" id="3.40.50.1820:FF:000235">
    <property type="entry name" value="Cutinase 1"/>
    <property type="match status" value="1"/>
</dbReference>
<comment type="function">
    <text evidence="12">Catalyzes the hydrolysis of complex carboxylic polyesters found in the cell wall of plants. Degrades cutin, a macromolecule that forms the structure of the plant cuticle.</text>
</comment>
<comment type="subcellular location">
    <subcellularLocation>
        <location evidence="1 12">Secreted</location>
    </subcellularLocation>
</comment>
<name>A0AAN6P8S3_9PEZI</name>
<keyword evidence="4 12" id="KW-0719">Serine esterase</keyword>
<evidence type="ECO:0000256" key="11">
    <source>
        <dbReference type="PIRSR" id="PIRSR611150-2"/>
    </source>
</evidence>
<dbReference type="AlphaFoldDB" id="A0AAN6P8S3"/>
<evidence type="ECO:0000256" key="1">
    <source>
        <dbReference type="ARBA" id="ARBA00004613"/>
    </source>
</evidence>
<dbReference type="Gene3D" id="3.40.50.1820">
    <property type="entry name" value="alpha/beta hydrolase"/>
    <property type="match status" value="1"/>
</dbReference>
<feature type="disulfide bond" evidence="11">
    <location>
        <begin position="59"/>
        <end position="137"/>
    </location>
</feature>
<keyword evidence="5 12" id="KW-0964">Secreted</keyword>
<evidence type="ECO:0000256" key="3">
    <source>
        <dbReference type="ARBA" id="ARBA00013095"/>
    </source>
</evidence>
<comment type="catalytic activity">
    <reaction evidence="10 12">
        <text>cutin + H2O = cutin monomers.</text>
        <dbReference type="EC" id="3.1.1.74"/>
    </reaction>
</comment>
<evidence type="ECO:0000256" key="2">
    <source>
        <dbReference type="ARBA" id="ARBA00007534"/>
    </source>
</evidence>
<evidence type="ECO:0000256" key="12">
    <source>
        <dbReference type="RuleBase" id="RU361263"/>
    </source>
</evidence>
<evidence type="ECO:0000313" key="13">
    <source>
        <dbReference type="EMBL" id="KAK4031866.1"/>
    </source>
</evidence>
<keyword evidence="9 11" id="KW-1015">Disulfide bond</keyword>
<dbReference type="GO" id="GO:0005576">
    <property type="term" value="C:extracellular region"/>
    <property type="evidence" value="ECO:0007669"/>
    <property type="project" value="UniProtKB-SubCell"/>
</dbReference>
<dbReference type="EC" id="3.1.1.74" evidence="3 12"/>
<dbReference type="GO" id="GO:0016052">
    <property type="term" value="P:carbohydrate catabolic process"/>
    <property type="evidence" value="ECO:0007669"/>
    <property type="project" value="TreeGrafter"/>
</dbReference>
<protein>
    <recommendedName>
        <fullName evidence="3 12">Cutinase</fullName>
        <ecNumber evidence="3 12">3.1.1.74</ecNumber>
    </recommendedName>
</protein>
<evidence type="ECO:0000313" key="14">
    <source>
        <dbReference type="Proteomes" id="UP001303115"/>
    </source>
</evidence>
<feature type="disulfide bond" evidence="11">
    <location>
        <begin position="199"/>
        <end position="206"/>
    </location>
</feature>
<evidence type="ECO:0000256" key="7">
    <source>
        <dbReference type="ARBA" id="ARBA00022801"/>
    </source>
</evidence>
<comment type="similarity">
    <text evidence="2 12">Belongs to the cutinase family.</text>
</comment>
<dbReference type="Pfam" id="PF01083">
    <property type="entry name" value="Cutinase"/>
    <property type="match status" value="1"/>
</dbReference>
<gene>
    <name evidence="13" type="ORF">C8A01DRAFT_51187</name>
</gene>
<proteinExistence type="inferred from homology"/>
<accession>A0AAN6P8S3</accession>
<dbReference type="PANTHER" id="PTHR48250:SF3">
    <property type="entry name" value="CUTINASE 1-RELATED"/>
    <property type="match status" value="1"/>
</dbReference>
<dbReference type="PROSITE" id="PS00155">
    <property type="entry name" value="CUTINASE_1"/>
    <property type="match status" value="1"/>
</dbReference>
<dbReference type="SUPFAM" id="SSF53474">
    <property type="entry name" value="alpha/beta-Hydrolases"/>
    <property type="match status" value="1"/>
</dbReference>
<keyword evidence="8" id="KW-0843">Virulence</keyword>
<evidence type="ECO:0000256" key="4">
    <source>
        <dbReference type="ARBA" id="ARBA00022487"/>
    </source>
</evidence>
<dbReference type="PANTHER" id="PTHR48250">
    <property type="entry name" value="CUTINASE 2-RELATED"/>
    <property type="match status" value="1"/>
</dbReference>
<evidence type="ECO:0000256" key="6">
    <source>
        <dbReference type="ARBA" id="ARBA00022729"/>
    </source>
</evidence>
<evidence type="ECO:0000256" key="8">
    <source>
        <dbReference type="ARBA" id="ARBA00023026"/>
    </source>
</evidence>
<dbReference type="SMART" id="SM01110">
    <property type="entry name" value="Cutinase"/>
    <property type="match status" value="1"/>
</dbReference>
<keyword evidence="14" id="KW-1185">Reference proteome</keyword>
<dbReference type="InterPro" id="IPR043580">
    <property type="entry name" value="CUTINASE_1"/>
</dbReference>